<protein>
    <recommendedName>
        <fullName evidence="4">Secreted protein</fullName>
    </recommendedName>
</protein>
<gene>
    <name evidence="2" type="ORF">ADK38_01005</name>
</gene>
<sequence length="125" mass="12689">MIGALGLAAVALAAGPAFAKGDVSIKAPHTAQVGKTFTVTAQGDDDAADYVRVCLEGRAGASAWHQVTCGSVAGRGDGSAEAAARVKAERAGSPQYRAVVYVLLSPKDSHPVRERTSGVATVNVR</sequence>
<feature type="signal peptide" evidence="1">
    <location>
        <begin position="1"/>
        <end position="19"/>
    </location>
</feature>
<comment type="caution">
    <text evidence="2">The sequence shown here is derived from an EMBL/GenBank/DDBJ whole genome shotgun (WGS) entry which is preliminary data.</text>
</comment>
<dbReference type="Proteomes" id="UP000037020">
    <property type="component" value="Unassembled WGS sequence"/>
</dbReference>
<reference evidence="2 3" key="1">
    <citation type="submission" date="2015-07" db="EMBL/GenBank/DDBJ databases">
        <authorList>
            <person name="Ju K.-S."/>
            <person name="Doroghazi J.R."/>
            <person name="Metcalf W.W."/>
        </authorList>
    </citation>
    <scope>NUCLEOTIDE SEQUENCE [LARGE SCALE GENOMIC DNA]</scope>
    <source>
        <strain evidence="2 3">NRRL B-3589</strain>
    </source>
</reference>
<evidence type="ECO:0008006" key="4">
    <source>
        <dbReference type="Google" id="ProtNLM"/>
    </source>
</evidence>
<accession>A0ABR5JEG7</accession>
<feature type="chain" id="PRO_5046540584" description="Secreted protein" evidence="1">
    <location>
        <begin position="20"/>
        <end position="125"/>
    </location>
</feature>
<evidence type="ECO:0000313" key="3">
    <source>
        <dbReference type="Proteomes" id="UP000037020"/>
    </source>
</evidence>
<organism evidence="2 3">
    <name type="scientific">Streptomyces varsoviensis</name>
    <dbReference type="NCBI Taxonomy" id="67373"/>
    <lineage>
        <taxon>Bacteria</taxon>
        <taxon>Bacillati</taxon>
        <taxon>Actinomycetota</taxon>
        <taxon>Actinomycetes</taxon>
        <taxon>Kitasatosporales</taxon>
        <taxon>Streptomycetaceae</taxon>
        <taxon>Streptomyces</taxon>
    </lineage>
</organism>
<evidence type="ECO:0000256" key="1">
    <source>
        <dbReference type="SAM" id="SignalP"/>
    </source>
</evidence>
<keyword evidence="3" id="KW-1185">Reference proteome</keyword>
<name>A0ABR5JEG7_9ACTN</name>
<keyword evidence="1" id="KW-0732">Signal</keyword>
<evidence type="ECO:0000313" key="2">
    <source>
        <dbReference type="EMBL" id="KOG91832.1"/>
    </source>
</evidence>
<dbReference type="EMBL" id="LGUT01000073">
    <property type="protein sequence ID" value="KOG91832.1"/>
    <property type="molecule type" value="Genomic_DNA"/>
</dbReference>
<proteinExistence type="predicted"/>